<keyword evidence="2" id="KW-1185">Reference proteome</keyword>
<evidence type="ECO:0000313" key="2">
    <source>
        <dbReference type="Proteomes" id="UP000583929"/>
    </source>
</evidence>
<evidence type="ECO:0000313" key="1">
    <source>
        <dbReference type="EMBL" id="KAF4347967.1"/>
    </source>
</evidence>
<gene>
    <name evidence="1" type="ORF">G4B88_002881</name>
</gene>
<reference evidence="1 2" key="1">
    <citation type="journal article" date="2020" name="bioRxiv">
        <title>Sequence and annotation of 42 cannabis genomes reveals extensive copy number variation in cannabinoid synthesis and pathogen resistance genes.</title>
        <authorList>
            <person name="Mckernan K.J."/>
            <person name="Helbert Y."/>
            <person name="Kane L.T."/>
            <person name="Ebling H."/>
            <person name="Zhang L."/>
            <person name="Liu B."/>
            <person name="Eaton Z."/>
            <person name="Mclaughlin S."/>
            <person name="Kingan S."/>
            <person name="Baybayan P."/>
            <person name="Concepcion G."/>
            <person name="Jordan M."/>
            <person name="Riva A."/>
            <person name="Barbazuk W."/>
            <person name="Harkins T."/>
        </authorList>
    </citation>
    <scope>NUCLEOTIDE SEQUENCE [LARGE SCALE GENOMIC DNA]</scope>
    <source>
        <strain evidence="2">cv. Jamaican Lion 4</strain>
        <tissue evidence="1">Leaf</tissue>
    </source>
</reference>
<name>A0A7J6DPE8_CANSA</name>
<protein>
    <submittedName>
        <fullName evidence="1">Uncharacterized protein</fullName>
    </submittedName>
</protein>
<proteinExistence type="predicted"/>
<comment type="caution">
    <text evidence="1">The sequence shown here is derived from an EMBL/GenBank/DDBJ whole genome shotgun (WGS) entry which is preliminary data.</text>
</comment>
<sequence length="201" mass="23380">MDDLRDTAYAYYEHFNHETQKSIQTFSEQMETKSLPNKIKFREFSAYMKDIGFPQFGSKNFFDQLKRGKKDHLVYADVITLLYIIESGRPFCNGLDCKNKFIVGLYFTCVECFFKNDCNYIFNVCPDCFRTKSYDHSHEVFLDPIVMLRLKTKLDKSKGVNDDTFYSDDDKKKVDRALQIMQIAVSLGNLVAATTAMCSIM</sequence>
<dbReference type="EMBL" id="JAATIQ010000746">
    <property type="protein sequence ID" value="KAF4347967.1"/>
    <property type="molecule type" value="Genomic_DNA"/>
</dbReference>
<organism evidence="1 2">
    <name type="scientific">Cannabis sativa</name>
    <name type="common">Hemp</name>
    <name type="synonym">Marijuana</name>
    <dbReference type="NCBI Taxonomy" id="3483"/>
    <lineage>
        <taxon>Eukaryota</taxon>
        <taxon>Viridiplantae</taxon>
        <taxon>Streptophyta</taxon>
        <taxon>Embryophyta</taxon>
        <taxon>Tracheophyta</taxon>
        <taxon>Spermatophyta</taxon>
        <taxon>Magnoliopsida</taxon>
        <taxon>eudicotyledons</taxon>
        <taxon>Gunneridae</taxon>
        <taxon>Pentapetalae</taxon>
        <taxon>rosids</taxon>
        <taxon>fabids</taxon>
        <taxon>Rosales</taxon>
        <taxon>Cannabaceae</taxon>
        <taxon>Cannabis</taxon>
    </lineage>
</organism>
<accession>A0A7J6DPE8</accession>
<dbReference type="AlphaFoldDB" id="A0A7J6DPE8"/>
<dbReference type="Proteomes" id="UP000583929">
    <property type="component" value="Unassembled WGS sequence"/>
</dbReference>